<evidence type="ECO:0000313" key="2">
    <source>
        <dbReference type="EMBL" id="RKP01821.1"/>
    </source>
</evidence>
<evidence type="ECO:0000313" key="3">
    <source>
        <dbReference type="Proteomes" id="UP000274922"/>
    </source>
</evidence>
<keyword evidence="3" id="KW-1185">Reference proteome</keyword>
<feature type="compositionally biased region" description="Gly residues" evidence="1">
    <location>
        <begin position="562"/>
        <end position="571"/>
    </location>
</feature>
<name>A0A4P9X9W9_9FUNG</name>
<feature type="compositionally biased region" description="Low complexity" evidence="1">
    <location>
        <begin position="577"/>
        <end position="589"/>
    </location>
</feature>
<organism evidence="2 3">
    <name type="scientific">Caulochytrium protostelioides</name>
    <dbReference type="NCBI Taxonomy" id="1555241"/>
    <lineage>
        <taxon>Eukaryota</taxon>
        <taxon>Fungi</taxon>
        <taxon>Fungi incertae sedis</taxon>
        <taxon>Chytridiomycota</taxon>
        <taxon>Chytridiomycota incertae sedis</taxon>
        <taxon>Chytridiomycetes</taxon>
        <taxon>Caulochytriales</taxon>
        <taxon>Caulochytriaceae</taxon>
        <taxon>Caulochytrium</taxon>
    </lineage>
</organism>
<proteinExistence type="predicted"/>
<feature type="compositionally biased region" description="Low complexity" evidence="1">
    <location>
        <begin position="548"/>
        <end position="558"/>
    </location>
</feature>
<dbReference type="AlphaFoldDB" id="A0A4P9X9W9"/>
<evidence type="ECO:0000256" key="1">
    <source>
        <dbReference type="SAM" id="MobiDB-lite"/>
    </source>
</evidence>
<protein>
    <submittedName>
        <fullName evidence="2">Uncharacterized protein</fullName>
    </submittedName>
</protein>
<feature type="region of interest" description="Disordered" evidence="1">
    <location>
        <begin position="546"/>
        <end position="602"/>
    </location>
</feature>
<sequence length="628" mass="66478">MAELPGIRNAKRQTVQGPRVVTALRYFRLSAVDLQATIDFYTFLGMSLDFQTDDQVGFSFRDAGPMQLIFELTDRFGAPSAPASRGTLMHSSPDGAGGLPPRMHTRSVARLRELASAKPTLTPVAPAVPFHAPKPDAKASRNMSTFRRLIPSTSSRLAGSAVLPLSQPGDGSGSASATSASAAARAASHCIPASSKYMRRPPARNGEYLVIYTRSLQRQVKRLIARGFAVAQPVVASAELELAAFFDPNGIEVRLISLIPVELMVPSGTACDWFSRIAYYAVPSHVPHETVAAMENLFASLVTEEGKPKTTLDLAVKLSPNVASGMSTITPSGVRQASQVKAGFRLVDYEQYTYQLHASSFYWMGHDARSAAAALCLANTHQAEAVPGIRDLEHPPPAVKLMGLGFEVFSLESAMTKLKRVKIAWEGTVARTPGLGSIARFSDSAGNAWGIELLAVSGDGTTGLMLDPNGGGTGDHGGADGRGPQSVKQINANHLRGHARSLSDGALIPLLPDRSKIQTQMATAKLRSSYRQARLRALDAYRSGMLGASASPSPSASPGQPVIGGRGGNGDGAESRAPAATTAGGAPTGSRSLSTEPDADAFAAQEEFRTQQFFKRLGLLQKSGSTRW</sequence>
<gene>
    <name evidence="2" type="ORF">CXG81DRAFT_25525</name>
</gene>
<dbReference type="EMBL" id="ML014160">
    <property type="protein sequence ID" value="RKP01821.1"/>
    <property type="molecule type" value="Genomic_DNA"/>
</dbReference>
<dbReference type="Proteomes" id="UP000274922">
    <property type="component" value="Unassembled WGS sequence"/>
</dbReference>
<reference evidence="3" key="1">
    <citation type="journal article" date="2018" name="Nat. Microbiol.">
        <title>Leveraging single-cell genomics to expand the fungal tree of life.</title>
        <authorList>
            <person name="Ahrendt S.R."/>
            <person name="Quandt C.A."/>
            <person name="Ciobanu D."/>
            <person name="Clum A."/>
            <person name="Salamov A."/>
            <person name="Andreopoulos B."/>
            <person name="Cheng J.F."/>
            <person name="Woyke T."/>
            <person name="Pelin A."/>
            <person name="Henrissat B."/>
            <person name="Reynolds N.K."/>
            <person name="Benny G.L."/>
            <person name="Smith M.E."/>
            <person name="James T.Y."/>
            <person name="Grigoriev I.V."/>
        </authorList>
    </citation>
    <scope>NUCLEOTIDE SEQUENCE [LARGE SCALE GENOMIC DNA]</scope>
    <source>
        <strain evidence="3">ATCC 52028</strain>
    </source>
</reference>
<feature type="region of interest" description="Disordered" evidence="1">
    <location>
        <begin position="81"/>
        <end position="102"/>
    </location>
</feature>
<accession>A0A4P9X9W9</accession>
<dbReference type="SUPFAM" id="SSF54593">
    <property type="entry name" value="Glyoxalase/Bleomycin resistance protein/Dihydroxybiphenyl dioxygenase"/>
    <property type="match status" value="1"/>
</dbReference>
<dbReference type="OrthoDB" id="5557314at2759"/>
<dbReference type="InterPro" id="IPR029068">
    <property type="entry name" value="Glyas_Bleomycin-R_OHBP_Dase"/>
</dbReference>